<evidence type="ECO:0000259" key="4">
    <source>
        <dbReference type="Pfam" id="PF00561"/>
    </source>
</evidence>
<keyword evidence="3" id="KW-1133">Transmembrane helix</keyword>
<dbReference type="SUPFAM" id="SSF53474">
    <property type="entry name" value="alpha/beta-Hydrolases"/>
    <property type="match status" value="1"/>
</dbReference>
<evidence type="ECO:0000256" key="3">
    <source>
        <dbReference type="SAM" id="Phobius"/>
    </source>
</evidence>
<feature type="domain" description="AB hydrolase-1" evidence="4">
    <location>
        <begin position="113"/>
        <end position="281"/>
    </location>
</feature>
<proteinExistence type="inferred from homology"/>
<keyword evidence="3" id="KW-0812">Transmembrane</keyword>
<dbReference type="Gene3D" id="3.40.50.1820">
    <property type="entry name" value="alpha/beta hydrolase"/>
    <property type="match status" value="1"/>
</dbReference>
<dbReference type="Proteomes" id="UP000076798">
    <property type="component" value="Unassembled WGS sequence"/>
</dbReference>
<accession>A0A166EAS0</accession>
<sequence length="632" mass="69027">MEKSYTTLPLNNRAQPALRKTWLMRSMVVATFLFCLLWIYNRSGYLYNACSNRLMGYRVQSQSGPIAWYPCGNNIECGTLDVPFDYFNASAGNATLSLARYLAKDKKDRRGSLLANPGGPGGSGVSFIYRTAENISKIVDGKYDIVSWDPRGINQTTPRIECFASQTAQDIFSLNAQAPPIWNLTDPRRFDEHVTQVRITEASDAVVAQLCYERSGETLRHVGTATVVRDLERISSVLEGPEEPVNFWGFSYGTAVGSYFVNMFPDRVGRVVIDGNIDPVIWATVPSSDWYKYDLVDSEKDLQNFYAACSKAGPEGCSLAKLGSDPKTLSKAVDDMLDRLTQAPLPVPHAKRPGVLTASSVQGTHLVSHGSTLTNASTRKARMFVAMYQPRSWPTLASDLLAVINGDGAPIFNIVASELTLNNTIPAQTAYAITAVTCTDIPPYEDVDEEEVLEHLIEENVLANQVSPHFGGLSKDACHLWKATASERFTGPFNHTLSYPIIIIGNTADPITPLINAKATNTLLGNSSRLIIQDSNGHCSLSTASLCTAKALKAYFLEGTLPQDGLFCAPDETFFPSSDRKADALHWLAPNGGEGEVQIMSVEDIELLEAVRGLGISAGEFLNHGKPRGMVF</sequence>
<keyword evidence="7" id="KW-1185">Reference proteome</keyword>
<dbReference type="InterPro" id="IPR000073">
    <property type="entry name" value="AB_hydrolase_1"/>
</dbReference>
<dbReference type="PANTHER" id="PTHR43248:SF25">
    <property type="entry name" value="AB HYDROLASE-1 DOMAIN-CONTAINING PROTEIN-RELATED"/>
    <property type="match status" value="1"/>
</dbReference>
<feature type="transmembrane region" description="Helical" evidence="3">
    <location>
        <begin position="21"/>
        <end position="40"/>
    </location>
</feature>
<dbReference type="InterPro" id="IPR051601">
    <property type="entry name" value="Serine_prot/Carboxylest_S33"/>
</dbReference>
<evidence type="ECO:0000259" key="5">
    <source>
        <dbReference type="Pfam" id="PF08386"/>
    </source>
</evidence>
<evidence type="ECO:0000313" key="7">
    <source>
        <dbReference type="Proteomes" id="UP000076798"/>
    </source>
</evidence>
<feature type="domain" description="Peptidase S33 tripeptidyl aminopeptidase-like C-terminal" evidence="5">
    <location>
        <begin position="476"/>
        <end position="568"/>
    </location>
</feature>
<dbReference type="OrthoDB" id="425534at2759"/>
<dbReference type="InterPro" id="IPR013595">
    <property type="entry name" value="Pept_S33_TAP-like_C"/>
</dbReference>
<dbReference type="EMBL" id="KV428047">
    <property type="protein sequence ID" value="KZT39384.1"/>
    <property type="molecule type" value="Genomic_DNA"/>
</dbReference>
<dbReference type="GO" id="GO:0016787">
    <property type="term" value="F:hydrolase activity"/>
    <property type="evidence" value="ECO:0007669"/>
    <property type="project" value="UniProtKB-KW"/>
</dbReference>
<evidence type="ECO:0000256" key="2">
    <source>
        <dbReference type="ARBA" id="ARBA00022801"/>
    </source>
</evidence>
<reference evidence="6 7" key="1">
    <citation type="journal article" date="2016" name="Mol. Biol. Evol.">
        <title>Comparative Genomics of Early-Diverging Mushroom-Forming Fungi Provides Insights into the Origins of Lignocellulose Decay Capabilities.</title>
        <authorList>
            <person name="Nagy L.G."/>
            <person name="Riley R."/>
            <person name="Tritt A."/>
            <person name="Adam C."/>
            <person name="Daum C."/>
            <person name="Floudas D."/>
            <person name="Sun H."/>
            <person name="Yadav J.S."/>
            <person name="Pangilinan J."/>
            <person name="Larsson K.H."/>
            <person name="Matsuura K."/>
            <person name="Barry K."/>
            <person name="Labutti K."/>
            <person name="Kuo R."/>
            <person name="Ohm R.A."/>
            <person name="Bhattacharya S.S."/>
            <person name="Shirouzu T."/>
            <person name="Yoshinaga Y."/>
            <person name="Martin F.M."/>
            <person name="Grigoriev I.V."/>
            <person name="Hibbett D.S."/>
        </authorList>
    </citation>
    <scope>NUCLEOTIDE SEQUENCE [LARGE SCALE GENOMIC DNA]</scope>
    <source>
        <strain evidence="6 7">HHB10207 ss-3</strain>
    </source>
</reference>
<dbReference type="AlphaFoldDB" id="A0A166EAS0"/>
<keyword evidence="3" id="KW-0472">Membrane</keyword>
<dbReference type="STRING" id="1314776.A0A166EAS0"/>
<evidence type="ECO:0000313" key="6">
    <source>
        <dbReference type="EMBL" id="KZT39384.1"/>
    </source>
</evidence>
<gene>
    <name evidence="6" type="ORF">SISSUDRAFT_1061206</name>
</gene>
<protein>
    <submittedName>
        <fullName evidence="6">Alpha/beta-hydrolase</fullName>
    </submittedName>
</protein>
<organism evidence="6 7">
    <name type="scientific">Sistotremastrum suecicum HHB10207 ss-3</name>
    <dbReference type="NCBI Taxonomy" id="1314776"/>
    <lineage>
        <taxon>Eukaryota</taxon>
        <taxon>Fungi</taxon>
        <taxon>Dikarya</taxon>
        <taxon>Basidiomycota</taxon>
        <taxon>Agaricomycotina</taxon>
        <taxon>Agaricomycetes</taxon>
        <taxon>Sistotremastrales</taxon>
        <taxon>Sistotremastraceae</taxon>
        <taxon>Sistotremastrum</taxon>
    </lineage>
</organism>
<keyword evidence="2 6" id="KW-0378">Hydrolase</keyword>
<dbReference type="Pfam" id="PF08386">
    <property type="entry name" value="Abhydrolase_4"/>
    <property type="match status" value="1"/>
</dbReference>
<dbReference type="Pfam" id="PF00561">
    <property type="entry name" value="Abhydrolase_1"/>
    <property type="match status" value="1"/>
</dbReference>
<dbReference type="PANTHER" id="PTHR43248">
    <property type="entry name" value="2-SUCCINYL-6-HYDROXY-2,4-CYCLOHEXADIENE-1-CARBOXYLATE SYNTHASE"/>
    <property type="match status" value="1"/>
</dbReference>
<comment type="similarity">
    <text evidence="1">Belongs to the peptidase S33 family.</text>
</comment>
<evidence type="ECO:0000256" key="1">
    <source>
        <dbReference type="ARBA" id="ARBA00010088"/>
    </source>
</evidence>
<dbReference type="InterPro" id="IPR029058">
    <property type="entry name" value="AB_hydrolase_fold"/>
</dbReference>
<name>A0A166EAS0_9AGAM</name>